<evidence type="ECO:0000256" key="1">
    <source>
        <dbReference type="SAM" id="MobiDB-lite"/>
    </source>
</evidence>
<organism evidence="2">
    <name type="scientific">Tanacetum cinerariifolium</name>
    <name type="common">Dalmatian daisy</name>
    <name type="synonym">Chrysanthemum cinerariifolium</name>
    <dbReference type="NCBI Taxonomy" id="118510"/>
    <lineage>
        <taxon>Eukaryota</taxon>
        <taxon>Viridiplantae</taxon>
        <taxon>Streptophyta</taxon>
        <taxon>Embryophyta</taxon>
        <taxon>Tracheophyta</taxon>
        <taxon>Spermatophyta</taxon>
        <taxon>Magnoliopsida</taxon>
        <taxon>eudicotyledons</taxon>
        <taxon>Gunneridae</taxon>
        <taxon>Pentapetalae</taxon>
        <taxon>asterids</taxon>
        <taxon>campanulids</taxon>
        <taxon>Asterales</taxon>
        <taxon>Asteraceae</taxon>
        <taxon>Asteroideae</taxon>
        <taxon>Anthemideae</taxon>
        <taxon>Anthemidinae</taxon>
        <taxon>Tanacetum</taxon>
    </lineage>
</organism>
<comment type="caution">
    <text evidence="2">The sequence shown here is derived from an EMBL/GenBank/DDBJ whole genome shotgun (WGS) entry which is preliminary data.</text>
</comment>
<feature type="compositionally biased region" description="Low complexity" evidence="1">
    <location>
        <begin position="1"/>
        <end position="13"/>
    </location>
</feature>
<name>A0A699RGQ6_TANCI</name>
<feature type="non-terminal residue" evidence="2">
    <location>
        <position position="1"/>
    </location>
</feature>
<reference evidence="2" key="1">
    <citation type="journal article" date="2019" name="Sci. Rep.">
        <title>Draft genome of Tanacetum cinerariifolium, the natural source of mosquito coil.</title>
        <authorList>
            <person name="Yamashiro T."/>
            <person name="Shiraishi A."/>
            <person name="Satake H."/>
            <person name="Nakayama K."/>
        </authorList>
    </citation>
    <scope>NUCLEOTIDE SEQUENCE</scope>
</reference>
<sequence length="77" mass="8578">PRRGAPARNRAAAHSGREAAPAPHGRAERDRAGAQPSQNQHHPECEARRQAPAPARLGLRHRRWCAQRLAGRWPRSN</sequence>
<proteinExistence type="predicted"/>
<dbReference type="AlphaFoldDB" id="A0A699RGQ6"/>
<protein>
    <submittedName>
        <fullName evidence="2">Uncharacterized protein</fullName>
    </submittedName>
</protein>
<evidence type="ECO:0000313" key="2">
    <source>
        <dbReference type="EMBL" id="GFC84963.1"/>
    </source>
</evidence>
<gene>
    <name evidence="2" type="ORF">Tci_856933</name>
</gene>
<accession>A0A699RGQ6</accession>
<dbReference type="EMBL" id="BKCJ011097433">
    <property type="protein sequence ID" value="GFC84963.1"/>
    <property type="molecule type" value="Genomic_DNA"/>
</dbReference>
<feature type="region of interest" description="Disordered" evidence="1">
    <location>
        <begin position="1"/>
        <end position="60"/>
    </location>
</feature>